<evidence type="ECO:0000256" key="1">
    <source>
        <dbReference type="ARBA" id="ARBA00004651"/>
    </source>
</evidence>
<dbReference type="EMBL" id="VHSG01000008">
    <property type="protein sequence ID" value="TQV81326.1"/>
    <property type="molecule type" value="Genomic_DNA"/>
</dbReference>
<reference evidence="9 10" key="1">
    <citation type="submission" date="2019-06" db="EMBL/GenBank/DDBJ databases">
        <title>Whole genome sequence for Cellvibrionaceae sp. R142.</title>
        <authorList>
            <person name="Wang G."/>
        </authorList>
    </citation>
    <scope>NUCLEOTIDE SEQUENCE [LARGE SCALE GENOMIC DNA]</scope>
    <source>
        <strain evidence="9 10">R142</strain>
    </source>
</reference>
<keyword evidence="6" id="KW-0653">Protein transport</keyword>
<dbReference type="AlphaFoldDB" id="A0A545TVU1"/>
<evidence type="ECO:0000256" key="2">
    <source>
        <dbReference type="ARBA" id="ARBA00022475"/>
    </source>
</evidence>
<proteinExistence type="inferred from homology"/>
<evidence type="ECO:0000259" key="8">
    <source>
        <dbReference type="Pfam" id="PF01618"/>
    </source>
</evidence>
<evidence type="ECO:0000256" key="3">
    <source>
        <dbReference type="ARBA" id="ARBA00022692"/>
    </source>
</evidence>
<keyword evidence="4 7" id="KW-1133">Transmembrane helix</keyword>
<dbReference type="PANTHER" id="PTHR30625:SF11">
    <property type="entry name" value="MOTA_TOLQ_EXBB PROTON CHANNEL DOMAIN-CONTAINING PROTEIN"/>
    <property type="match status" value="1"/>
</dbReference>
<evidence type="ECO:0000256" key="4">
    <source>
        <dbReference type="ARBA" id="ARBA00022989"/>
    </source>
</evidence>
<keyword evidence="2" id="KW-1003">Cell membrane</keyword>
<organism evidence="9 10">
    <name type="scientific">Exilibacterium tricleocarpae</name>
    <dbReference type="NCBI Taxonomy" id="2591008"/>
    <lineage>
        <taxon>Bacteria</taxon>
        <taxon>Pseudomonadati</taxon>
        <taxon>Pseudomonadota</taxon>
        <taxon>Gammaproteobacteria</taxon>
        <taxon>Cellvibrionales</taxon>
        <taxon>Cellvibrionaceae</taxon>
        <taxon>Exilibacterium</taxon>
    </lineage>
</organism>
<dbReference type="Pfam" id="PF01618">
    <property type="entry name" value="MotA_ExbB"/>
    <property type="match status" value="1"/>
</dbReference>
<comment type="similarity">
    <text evidence="6">Belongs to the exbB/tolQ family.</text>
</comment>
<accession>A0A545TVU1</accession>
<dbReference type="InterPro" id="IPR002898">
    <property type="entry name" value="MotA_ExbB_proton_chnl"/>
</dbReference>
<feature type="transmembrane region" description="Helical" evidence="7">
    <location>
        <begin position="6"/>
        <end position="27"/>
    </location>
</feature>
<keyword evidence="5 7" id="KW-0472">Membrane</keyword>
<evidence type="ECO:0000313" key="9">
    <source>
        <dbReference type="EMBL" id="TQV81326.1"/>
    </source>
</evidence>
<sequence>MFEVLAAGGWLMLPIILCSIAVIAISIERYWTLNPQKIAPKHLLAQVWGWIKGNQLDGNKLRELKQSSELGKVLAAGLSNSRHGREVMKDSIQEAANQVIHDMERYLGALGTIAATAPLLGLLGTVLGMIKVFTAIMLQGTGNAGVLAGGISEALITTAAGLCVAIPAMMFHRFFQRRVDTLVVTMEQEAIKLVDALHSDRRVDVKAV</sequence>
<feature type="domain" description="MotA/TolQ/ExbB proton channel" evidence="8">
    <location>
        <begin position="68"/>
        <end position="187"/>
    </location>
</feature>
<comment type="caution">
    <text evidence="9">The sequence shown here is derived from an EMBL/GenBank/DDBJ whole genome shotgun (WGS) entry which is preliminary data.</text>
</comment>
<comment type="subcellular location">
    <subcellularLocation>
        <location evidence="1">Cell membrane</location>
        <topology evidence="1">Multi-pass membrane protein</topology>
    </subcellularLocation>
    <subcellularLocation>
        <location evidence="6">Membrane</location>
        <topology evidence="6">Multi-pass membrane protein</topology>
    </subcellularLocation>
</comment>
<dbReference type="PANTHER" id="PTHR30625">
    <property type="entry name" value="PROTEIN TOLQ"/>
    <property type="match status" value="1"/>
</dbReference>
<keyword evidence="6" id="KW-0813">Transport</keyword>
<feature type="transmembrane region" description="Helical" evidence="7">
    <location>
        <begin position="106"/>
        <end position="130"/>
    </location>
</feature>
<protein>
    <submittedName>
        <fullName evidence="9">MotA/TolQ/ExbB proton channel family protein</fullName>
    </submittedName>
</protein>
<dbReference type="Proteomes" id="UP000319732">
    <property type="component" value="Unassembled WGS sequence"/>
</dbReference>
<evidence type="ECO:0000256" key="7">
    <source>
        <dbReference type="SAM" id="Phobius"/>
    </source>
</evidence>
<feature type="transmembrane region" description="Helical" evidence="7">
    <location>
        <begin position="150"/>
        <end position="171"/>
    </location>
</feature>
<evidence type="ECO:0000313" key="10">
    <source>
        <dbReference type="Proteomes" id="UP000319732"/>
    </source>
</evidence>
<evidence type="ECO:0000256" key="5">
    <source>
        <dbReference type="ARBA" id="ARBA00023136"/>
    </source>
</evidence>
<keyword evidence="3 7" id="KW-0812">Transmembrane</keyword>
<dbReference type="GO" id="GO:0005886">
    <property type="term" value="C:plasma membrane"/>
    <property type="evidence" value="ECO:0007669"/>
    <property type="project" value="UniProtKB-SubCell"/>
</dbReference>
<gene>
    <name evidence="9" type="ORF">FKG94_09555</name>
</gene>
<evidence type="ECO:0000256" key="6">
    <source>
        <dbReference type="RuleBase" id="RU004057"/>
    </source>
</evidence>
<dbReference type="InterPro" id="IPR050790">
    <property type="entry name" value="ExbB/TolQ_transport"/>
</dbReference>
<keyword evidence="10" id="KW-1185">Reference proteome</keyword>
<name>A0A545TVU1_9GAMM</name>
<dbReference type="OrthoDB" id="4045at2"/>
<dbReference type="GO" id="GO:0017038">
    <property type="term" value="P:protein import"/>
    <property type="evidence" value="ECO:0007669"/>
    <property type="project" value="TreeGrafter"/>
</dbReference>